<dbReference type="InterPro" id="IPR001610">
    <property type="entry name" value="PAC"/>
</dbReference>
<feature type="domain" description="PAS" evidence="9">
    <location>
        <begin position="706"/>
        <end position="778"/>
    </location>
</feature>
<sequence length="1348" mass="151381">MSINSTLLVVDESQADIDILLGFLGDQFDVLVALGGQRALEILNEERVDLLLINTVMPLMDGFELCQKIKANNATKDIPVIFVIANNNEENIDRVCDIGGEVGGVDFVTLPFREKELLARIKAQLEIKTLQSSLLEERDAVHSARQILGENQQKLQALFDNTPDGILIVNGDGDIEACNLSLLAMSGFEIDELINAHFDLLLPDCNNILVEYERNDGSIDGIVDTKRISMVVSSGKEFSVELSLFHYHQEEGVRYAIFLRDNTERQMKEALLRSSEEKLRTIIENASNVICTMNQYRQFTFLSPAWSEHLGYSVANGLGKLMDQFIHDEDVETFQQALVQYENGEFPRFECRLIHSSGALRWFTVSGRLVKEGNNNSQFYVMVLEDITEHKGVVQALTESEERFRLLFESMSHGVVVIDEQGSPVITNRAVEKILGMSYLTLIHKLESREIELIDGQQRPIELSEFPPVVTMKTGKSLNDRILGIRAHDGRQERWVSMNVVAQASEQMTTPERVFITFSDMTERRFAEYAVQDYLRYLNVMERMNEVGIQAASADDLLRNVLQELIFTFECKNAWIIYPFEMEQSLSSLPMLLDEELDGEAIETTLSVDVATRKMLDKALSSDKVTVFLAHQNETLPLSIVQQYQLEALLTVAIFPKKSKPWLLCLCYGEEQQVPTQQDRLIVENIAKRLADYITSFDSLDSLRESEDSLKEAQEIGQIGNWSHDLVSDTVYWSEQVYRILGKDNLWFVPQYDNFLDVIHPDDREQVYEYDQLIRREGGKQGYDFRVSRSDGSVRWVHAELIADTSNGVTPRKVKGTFQDITHTKESEDQLKQAENQIRMILESAAEGIFGLDNAGNATFVNSSASKMLGYSPEEIVGEPVHSLIHHSYPDGREYPIKDCPFNQALLGGGAQSNQNETLWHKEKGSFPVEYSVMPLRSGSVMLGAVVTFRDISEQIQSEAEKKMLQTQLQQAQKMDAIGQLTGGIAHDFNNMLASMLGYSELALRITAQSPNEKLTRYIEEIFKAGERGRDLIAKMLAFSRGIDDSKPEPILLEPLLADVLKMLRSVMPASISITTDVEDNTPAVMVDTIHLQQIIMNLCINARDAMEGKGELHIVIRHHQCHENSCASCHENFSGHFVELEISDNGSGIEQEDLIRIFDPFFTTKEMGKGTGMGLSVVHGVVHSAGGHVGVSSTLGEGTAISIYFLPTELQTEQKDDAIELVTEEAHAGKILIVDDEPSVGKFLQEILQLYGYECDYQPLPIEALEQIKSHPGFYQLVISDVTMPEMTGIELAESIKSQHPELPVILCTGYSDVLTPEVIERIGVLQVLKKPLNSMELLESVADALG</sequence>
<feature type="domain" description="PAS" evidence="9">
    <location>
        <begin position="275"/>
        <end position="345"/>
    </location>
</feature>
<evidence type="ECO:0000313" key="11">
    <source>
        <dbReference type="EMBL" id="VAW89343.1"/>
    </source>
</evidence>
<dbReference type="InterPro" id="IPR000014">
    <property type="entry name" value="PAS"/>
</dbReference>
<feature type="domain" description="PAC" evidence="10">
    <location>
        <begin position="781"/>
        <end position="833"/>
    </location>
</feature>
<dbReference type="InterPro" id="IPR013655">
    <property type="entry name" value="PAS_fold_3"/>
</dbReference>
<dbReference type="Gene3D" id="3.30.565.10">
    <property type="entry name" value="Histidine kinase-like ATPase, C-terminal domain"/>
    <property type="match status" value="1"/>
</dbReference>
<dbReference type="SMART" id="SM00387">
    <property type="entry name" value="HATPase_c"/>
    <property type="match status" value="1"/>
</dbReference>
<dbReference type="InterPro" id="IPR001789">
    <property type="entry name" value="Sig_transdc_resp-reg_receiver"/>
</dbReference>
<dbReference type="InterPro" id="IPR036097">
    <property type="entry name" value="HisK_dim/P_sf"/>
</dbReference>
<dbReference type="PROSITE" id="PS50110">
    <property type="entry name" value="RESPONSE_REGULATORY"/>
    <property type="match status" value="2"/>
</dbReference>
<dbReference type="InterPro" id="IPR036890">
    <property type="entry name" value="HATPase_C_sf"/>
</dbReference>
<evidence type="ECO:0000259" key="9">
    <source>
        <dbReference type="PROSITE" id="PS50112"/>
    </source>
</evidence>
<dbReference type="Pfam" id="PF08447">
    <property type="entry name" value="PAS_3"/>
    <property type="match status" value="2"/>
</dbReference>
<dbReference type="Gene3D" id="3.40.50.2300">
    <property type="match status" value="2"/>
</dbReference>
<dbReference type="InterPro" id="IPR003594">
    <property type="entry name" value="HATPase_dom"/>
</dbReference>
<dbReference type="GO" id="GO:0000155">
    <property type="term" value="F:phosphorelay sensor kinase activity"/>
    <property type="evidence" value="ECO:0007669"/>
    <property type="project" value="InterPro"/>
</dbReference>
<dbReference type="Gene3D" id="1.10.287.130">
    <property type="match status" value="1"/>
</dbReference>
<evidence type="ECO:0000256" key="4">
    <source>
        <dbReference type="ARBA" id="ARBA00022777"/>
    </source>
</evidence>
<dbReference type="InterPro" id="IPR000700">
    <property type="entry name" value="PAS-assoc_C"/>
</dbReference>
<dbReference type="PANTHER" id="PTHR43065:SF46">
    <property type="entry name" value="C4-DICARBOXYLATE TRANSPORT SENSOR PROTEIN DCTB"/>
    <property type="match status" value="1"/>
</dbReference>
<evidence type="ECO:0000256" key="5">
    <source>
        <dbReference type="ARBA" id="ARBA00022840"/>
    </source>
</evidence>
<evidence type="ECO:0000256" key="2">
    <source>
        <dbReference type="ARBA" id="ARBA00022679"/>
    </source>
</evidence>
<feature type="domain" description="PAC" evidence="10">
    <location>
        <begin position="347"/>
        <end position="399"/>
    </location>
</feature>
<keyword evidence="1" id="KW-0597">Phosphoprotein</keyword>
<dbReference type="NCBIfam" id="TIGR00229">
    <property type="entry name" value="sensory_box"/>
    <property type="match status" value="5"/>
</dbReference>
<dbReference type="Gene3D" id="3.30.450.20">
    <property type="entry name" value="PAS domain"/>
    <property type="match status" value="5"/>
</dbReference>
<evidence type="ECO:0000259" key="10">
    <source>
        <dbReference type="PROSITE" id="PS50113"/>
    </source>
</evidence>
<accession>A0A3B0ZMC7</accession>
<feature type="domain" description="PAS" evidence="9">
    <location>
        <begin position="400"/>
        <end position="445"/>
    </location>
</feature>
<dbReference type="SMART" id="SM00448">
    <property type="entry name" value="REC"/>
    <property type="match status" value="2"/>
</dbReference>
<dbReference type="SUPFAM" id="SSF47384">
    <property type="entry name" value="Homodimeric domain of signal transducing histidine kinase"/>
    <property type="match status" value="1"/>
</dbReference>
<dbReference type="InterPro" id="IPR013767">
    <property type="entry name" value="PAS_fold"/>
</dbReference>
<dbReference type="SMART" id="SM00388">
    <property type="entry name" value="HisKA"/>
    <property type="match status" value="1"/>
</dbReference>
<dbReference type="PROSITE" id="PS50112">
    <property type="entry name" value="PAS"/>
    <property type="match status" value="5"/>
</dbReference>
<feature type="domain" description="Response regulatory" evidence="8">
    <location>
        <begin position="6"/>
        <end position="125"/>
    </location>
</feature>
<dbReference type="PROSITE" id="PS50113">
    <property type="entry name" value="PAC"/>
    <property type="match status" value="2"/>
</dbReference>
<evidence type="ECO:0000256" key="6">
    <source>
        <dbReference type="ARBA" id="ARBA00023012"/>
    </source>
</evidence>
<dbReference type="SUPFAM" id="SSF55785">
    <property type="entry name" value="PYP-like sensor domain (PAS domain)"/>
    <property type="match status" value="5"/>
</dbReference>
<dbReference type="GO" id="GO:0006355">
    <property type="term" value="P:regulation of DNA-templated transcription"/>
    <property type="evidence" value="ECO:0007669"/>
    <property type="project" value="InterPro"/>
</dbReference>
<dbReference type="Pfam" id="PF13188">
    <property type="entry name" value="PAS_8"/>
    <property type="match status" value="1"/>
</dbReference>
<dbReference type="CDD" id="cd00130">
    <property type="entry name" value="PAS"/>
    <property type="match status" value="4"/>
</dbReference>
<dbReference type="Pfam" id="PF13426">
    <property type="entry name" value="PAS_9"/>
    <property type="match status" value="1"/>
</dbReference>
<gene>
    <name evidence="11" type="ORF">MNBD_GAMMA18-1071</name>
</gene>
<dbReference type="PRINTS" id="PR00344">
    <property type="entry name" value="BCTRLSENSOR"/>
</dbReference>
<dbReference type="SMART" id="SM00091">
    <property type="entry name" value="PAS"/>
    <property type="match status" value="5"/>
</dbReference>
<keyword evidence="3" id="KW-0547">Nucleotide-binding</keyword>
<dbReference type="GO" id="GO:0005524">
    <property type="term" value="F:ATP binding"/>
    <property type="evidence" value="ECO:0007669"/>
    <property type="project" value="UniProtKB-KW"/>
</dbReference>
<dbReference type="InterPro" id="IPR003661">
    <property type="entry name" value="HisK_dim/P_dom"/>
</dbReference>
<dbReference type="Pfam" id="PF02518">
    <property type="entry name" value="HATPase_c"/>
    <property type="match status" value="1"/>
</dbReference>
<evidence type="ECO:0000259" key="8">
    <source>
        <dbReference type="PROSITE" id="PS50110"/>
    </source>
</evidence>
<evidence type="ECO:0000259" key="7">
    <source>
        <dbReference type="PROSITE" id="PS50109"/>
    </source>
</evidence>
<dbReference type="InterPro" id="IPR035965">
    <property type="entry name" value="PAS-like_dom_sf"/>
</dbReference>
<keyword evidence="5" id="KW-0067">ATP-binding</keyword>
<feature type="domain" description="Histidine kinase" evidence="7">
    <location>
        <begin position="984"/>
        <end position="1210"/>
    </location>
</feature>
<dbReference type="Pfam" id="PF00072">
    <property type="entry name" value="Response_reg"/>
    <property type="match status" value="2"/>
</dbReference>
<dbReference type="Pfam" id="PF00989">
    <property type="entry name" value="PAS"/>
    <property type="match status" value="1"/>
</dbReference>
<protein>
    <submittedName>
        <fullName evidence="11">Diguanylate cyclase/phosphodiesterase (GGDEF &amp; EAL domains) with PAS/PAC sensor(S)</fullName>
    </submittedName>
</protein>
<organism evidence="11">
    <name type="scientific">hydrothermal vent metagenome</name>
    <dbReference type="NCBI Taxonomy" id="652676"/>
    <lineage>
        <taxon>unclassified sequences</taxon>
        <taxon>metagenomes</taxon>
        <taxon>ecological metagenomes</taxon>
    </lineage>
</organism>
<evidence type="ECO:0000256" key="3">
    <source>
        <dbReference type="ARBA" id="ARBA00022741"/>
    </source>
</evidence>
<dbReference type="InterPro" id="IPR004358">
    <property type="entry name" value="Sig_transdc_His_kin-like_C"/>
</dbReference>
<dbReference type="SMART" id="SM00086">
    <property type="entry name" value="PAC"/>
    <property type="match status" value="4"/>
</dbReference>
<dbReference type="SUPFAM" id="SSF52172">
    <property type="entry name" value="CheY-like"/>
    <property type="match status" value="2"/>
</dbReference>
<name>A0A3B0ZMC7_9ZZZZ</name>
<dbReference type="InterPro" id="IPR011006">
    <property type="entry name" value="CheY-like_superfamily"/>
</dbReference>
<dbReference type="SUPFAM" id="SSF55874">
    <property type="entry name" value="ATPase domain of HSP90 chaperone/DNA topoisomerase II/histidine kinase"/>
    <property type="match status" value="1"/>
</dbReference>
<reference evidence="11" key="1">
    <citation type="submission" date="2018-06" db="EMBL/GenBank/DDBJ databases">
        <authorList>
            <person name="Zhirakovskaya E."/>
        </authorList>
    </citation>
    <scope>NUCLEOTIDE SEQUENCE</scope>
</reference>
<evidence type="ECO:0000256" key="1">
    <source>
        <dbReference type="ARBA" id="ARBA00022553"/>
    </source>
</evidence>
<feature type="domain" description="PAS" evidence="9">
    <location>
        <begin position="151"/>
        <end position="204"/>
    </location>
</feature>
<keyword evidence="2" id="KW-0808">Transferase</keyword>
<dbReference type="PANTHER" id="PTHR43065">
    <property type="entry name" value="SENSOR HISTIDINE KINASE"/>
    <property type="match status" value="1"/>
</dbReference>
<feature type="domain" description="Response regulatory" evidence="8">
    <location>
        <begin position="1231"/>
        <end position="1347"/>
    </location>
</feature>
<dbReference type="EMBL" id="UOFP01000265">
    <property type="protein sequence ID" value="VAW89343.1"/>
    <property type="molecule type" value="Genomic_DNA"/>
</dbReference>
<keyword evidence="6" id="KW-0902">Two-component regulatory system</keyword>
<proteinExistence type="predicted"/>
<feature type="domain" description="PAS" evidence="9">
    <location>
        <begin position="834"/>
        <end position="909"/>
    </location>
</feature>
<keyword evidence="4" id="KW-0418">Kinase</keyword>
<dbReference type="InterPro" id="IPR005467">
    <property type="entry name" value="His_kinase_dom"/>
</dbReference>
<dbReference type="Pfam" id="PF00512">
    <property type="entry name" value="HisKA"/>
    <property type="match status" value="1"/>
</dbReference>
<dbReference type="PROSITE" id="PS50109">
    <property type="entry name" value="HIS_KIN"/>
    <property type="match status" value="1"/>
</dbReference>